<dbReference type="PANTHER" id="PTHR41532:SF1">
    <property type="entry name" value="FIXS PROTEIN"/>
    <property type="match status" value="1"/>
</dbReference>
<feature type="region of interest" description="Disordered" evidence="1">
    <location>
        <begin position="31"/>
        <end position="59"/>
    </location>
</feature>
<reference evidence="2 3" key="1">
    <citation type="submission" date="2016-10" db="EMBL/GenBank/DDBJ databases">
        <authorList>
            <person name="de Groot N.N."/>
        </authorList>
    </citation>
    <scope>NUCLEOTIDE SEQUENCE [LARGE SCALE GENOMIC DNA]</scope>
    <source>
        <strain evidence="2 3">DSM 19548</strain>
    </source>
</reference>
<sequence length="59" mass="6781">MEVLAFLIPISLFLGGVGLAAFFWAVRTDQYDDPEGDSRRILSDEYDDTPKESRKTRDR</sequence>
<dbReference type="EMBL" id="FOLG01000023">
    <property type="protein sequence ID" value="SFD24610.1"/>
    <property type="molecule type" value="Genomic_DNA"/>
</dbReference>
<dbReference type="AlphaFoldDB" id="A0A1I1R2X3"/>
<dbReference type="Proteomes" id="UP000198728">
    <property type="component" value="Unassembled WGS sequence"/>
</dbReference>
<evidence type="ECO:0000313" key="3">
    <source>
        <dbReference type="Proteomes" id="UP000198728"/>
    </source>
</evidence>
<name>A0A1I1R2X3_9RHOB</name>
<dbReference type="InterPro" id="IPR004714">
    <property type="entry name" value="Cyt_oxidase_maturation_cbb3"/>
</dbReference>
<evidence type="ECO:0000256" key="1">
    <source>
        <dbReference type="SAM" id="MobiDB-lite"/>
    </source>
</evidence>
<organism evidence="2 3">
    <name type="scientific">Tropicimonas isoalkanivorans</name>
    <dbReference type="NCBI Taxonomy" id="441112"/>
    <lineage>
        <taxon>Bacteria</taxon>
        <taxon>Pseudomonadati</taxon>
        <taxon>Pseudomonadota</taxon>
        <taxon>Alphaproteobacteria</taxon>
        <taxon>Rhodobacterales</taxon>
        <taxon>Roseobacteraceae</taxon>
        <taxon>Tropicimonas</taxon>
    </lineage>
</organism>
<dbReference type="OrthoDB" id="9802763at2"/>
<proteinExistence type="predicted"/>
<gene>
    <name evidence="2" type="ORF">SAMN04488094_1232</name>
</gene>
<feature type="compositionally biased region" description="Basic and acidic residues" evidence="1">
    <location>
        <begin position="36"/>
        <end position="59"/>
    </location>
</feature>
<evidence type="ECO:0000313" key="2">
    <source>
        <dbReference type="EMBL" id="SFD24610.1"/>
    </source>
</evidence>
<keyword evidence="3" id="KW-1185">Reference proteome</keyword>
<dbReference type="Pfam" id="PF03597">
    <property type="entry name" value="FixS"/>
    <property type="match status" value="1"/>
</dbReference>
<dbReference type="STRING" id="441112.SAMN04488094_1232"/>
<accession>A0A1I1R2X3</accession>
<dbReference type="NCBIfam" id="TIGR00847">
    <property type="entry name" value="ccoS"/>
    <property type="match status" value="1"/>
</dbReference>
<protein>
    <submittedName>
        <fullName evidence="2">Cytochrome oxidase maturation protein, cbb3-type</fullName>
    </submittedName>
</protein>
<dbReference type="RefSeq" id="WP_093362866.1">
    <property type="nucleotide sequence ID" value="NZ_FOLG01000023.1"/>
</dbReference>
<dbReference type="PANTHER" id="PTHR41532">
    <property type="entry name" value="FIXS PROTEIN"/>
    <property type="match status" value="1"/>
</dbReference>